<feature type="chain" id="PRO_5034133539" description="WSC domain-containing protein" evidence="1">
    <location>
        <begin position="19"/>
        <end position="609"/>
    </location>
</feature>
<accession>A0A8H4R3Y4</accession>
<dbReference type="SMART" id="SM00321">
    <property type="entry name" value="WSC"/>
    <property type="match status" value="1"/>
</dbReference>
<organism evidence="3 4">
    <name type="scientific">Cudoniella acicularis</name>
    <dbReference type="NCBI Taxonomy" id="354080"/>
    <lineage>
        <taxon>Eukaryota</taxon>
        <taxon>Fungi</taxon>
        <taxon>Dikarya</taxon>
        <taxon>Ascomycota</taxon>
        <taxon>Pezizomycotina</taxon>
        <taxon>Leotiomycetes</taxon>
        <taxon>Helotiales</taxon>
        <taxon>Tricladiaceae</taxon>
        <taxon>Cudoniella</taxon>
    </lineage>
</organism>
<name>A0A8H4R3Y4_9HELO</name>
<dbReference type="Pfam" id="PF09362">
    <property type="entry name" value="DUF1996"/>
    <property type="match status" value="1"/>
</dbReference>
<feature type="domain" description="WSC" evidence="2">
    <location>
        <begin position="499"/>
        <end position="594"/>
    </location>
</feature>
<evidence type="ECO:0000313" key="4">
    <source>
        <dbReference type="Proteomes" id="UP000566819"/>
    </source>
</evidence>
<reference evidence="3 4" key="1">
    <citation type="submission" date="2020-03" db="EMBL/GenBank/DDBJ databases">
        <title>Draft Genome Sequence of Cudoniella acicularis.</title>
        <authorList>
            <person name="Buettner E."/>
            <person name="Kellner H."/>
        </authorList>
    </citation>
    <scope>NUCLEOTIDE SEQUENCE [LARGE SCALE GENOMIC DNA]</scope>
    <source>
        <strain evidence="3 4">DSM 108380</strain>
    </source>
</reference>
<dbReference type="EMBL" id="JAAMPI010001883">
    <property type="protein sequence ID" value="KAF4621963.1"/>
    <property type="molecule type" value="Genomic_DNA"/>
</dbReference>
<dbReference type="PROSITE" id="PS51212">
    <property type="entry name" value="WSC"/>
    <property type="match status" value="1"/>
</dbReference>
<keyword evidence="4" id="KW-1185">Reference proteome</keyword>
<keyword evidence="1" id="KW-0732">Signal</keyword>
<dbReference type="PANTHER" id="PTHR43662:SF11">
    <property type="entry name" value="WSC DOMAIN-CONTAINING PROTEIN"/>
    <property type="match status" value="1"/>
</dbReference>
<dbReference type="OrthoDB" id="74764at2759"/>
<sequence length="609" mass="62905">MHFTKATFLAAFASTSSAYSATGRTFAVNHFYGKGPLTQGRMDPIISPGVASGHVHAIQGGNAFALSMTDDQALGSTCTSSLVKNDKSNYWTPSLYFKDPQTGSLESVDMFYMNVYYFFEATTDKIEAFQPGHRMVIGNPELRSPPATGGKSILDLNDGTPQPVQWTCPRSNTNSPLYPVNSDGLHGAGIQDPGNAGAGVGFPDQNCDGYASPLRADIHFPSCYNPAAGLDNYKENMQFPTNGNCPTGWVHTPHLFYEVYWNTPVFASRWTQGQGTQPFVLSNGDPTGYGLHADFIAGWDVDTLQQVIDNCNAGDSGMDKCPGLIGGLNDPSTSCNIASPIQETIFGTMSALPGNNPIGQWGVAPAGAPAASNASGPVATSTAAPAVSSATSAVGKVASTPVADPVSASSVPVLSQAASSQAAVPTTLAVSSTAPIASSTGSSPAAGTTPVTVPVASGGDSVATTWASYTTLVYTTVTNSGSVAAPTSTGTSSSTVAAGWSSLGCYQDVANNRVMTGIELANIGNHQVTNTKCVAYCAKAGYSMAGTEFGGQCFCANSLRVTTKLDDSKCNMPCEGDSTQICGGGATLSVYSMGESTSRRSMRIRGSRL</sequence>
<dbReference type="InterPro" id="IPR002889">
    <property type="entry name" value="WSC_carb-bd"/>
</dbReference>
<comment type="caution">
    <text evidence="3">The sequence shown here is derived from an EMBL/GenBank/DDBJ whole genome shotgun (WGS) entry which is preliminary data.</text>
</comment>
<protein>
    <recommendedName>
        <fullName evidence="2">WSC domain-containing protein</fullName>
    </recommendedName>
</protein>
<proteinExistence type="predicted"/>
<feature type="signal peptide" evidence="1">
    <location>
        <begin position="1"/>
        <end position="18"/>
    </location>
</feature>
<dbReference type="Proteomes" id="UP000566819">
    <property type="component" value="Unassembled WGS sequence"/>
</dbReference>
<dbReference type="InterPro" id="IPR018535">
    <property type="entry name" value="DUF1996"/>
</dbReference>
<dbReference type="AlphaFoldDB" id="A0A8H4R3Y4"/>
<gene>
    <name evidence="3" type="ORF">G7Y89_g14382</name>
</gene>
<dbReference type="PANTHER" id="PTHR43662">
    <property type="match status" value="1"/>
</dbReference>
<evidence type="ECO:0000313" key="3">
    <source>
        <dbReference type="EMBL" id="KAF4621963.1"/>
    </source>
</evidence>
<dbReference type="Pfam" id="PF01822">
    <property type="entry name" value="WSC"/>
    <property type="match status" value="1"/>
</dbReference>
<evidence type="ECO:0000259" key="2">
    <source>
        <dbReference type="PROSITE" id="PS51212"/>
    </source>
</evidence>
<evidence type="ECO:0000256" key="1">
    <source>
        <dbReference type="SAM" id="SignalP"/>
    </source>
</evidence>